<keyword evidence="12" id="KW-0967">Endosome</keyword>
<accession>A0A8D2Q846</accession>
<dbReference type="PIRSF" id="PIRSF037595">
    <property type="entry name" value="Toll-like_receptor"/>
    <property type="match status" value="1"/>
</dbReference>
<dbReference type="PROSITE" id="PS50104">
    <property type="entry name" value="TIR"/>
    <property type="match status" value="1"/>
</dbReference>
<reference evidence="27" key="1">
    <citation type="submission" date="2025-08" db="UniProtKB">
        <authorList>
            <consortium name="Ensembl"/>
        </authorList>
    </citation>
    <scope>IDENTIFICATION</scope>
</reference>
<keyword evidence="22" id="KW-0395">Inflammatory response</keyword>
<proteinExistence type="inferred from homology"/>
<name>A0A8D2Q846_VARKO</name>
<evidence type="ECO:0000256" key="8">
    <source>
        <dbReference type="ARBA" id="ARBA00022614"/>
    </source>
</evidence>
<dbReference type="RefSeq" id="XP_044311665.1">
    <property type="nucleotide sequence ID" value="XM_044455730.1"/>
</dbReference>
<organism evidence="27 28">
    <name type="scientific">Varanus komodoensis</name>
    <name type="common">Komodo dragon</name>
    <dbReference type="NCBI Taxonomy" id="61221"/>
    <lineage>
        <taxon>Eukaryota</taxon>
        <taxon>Metazoa</taxon>
        <taxon>Chordata</taxon>
        <taxon>Craniata</taxon>
        <taxon>Vertebrata</taxon>
        <taxon>Euteleostomi</taxon>
        <taxon>Lepidosauria</taxon>
        <taxon>Squamata</taxon>
        <taxon>Bifurcata</taxon>
        <taxon>Unidentata</taxon>
        <taxon>Episquamata</taxon>
        <taxon>Toxicofera</taxon>
        <taxon>Anguimorpha</taxon>
        <taxon>Paleoanguimorpha</taxon>
        <taxon>Varanoidea</taxon>
        <taxon>Varanidae</taxon>
        <taxon>Varanus</taxon>
    </lineage>
</organism>
<dbReference type="InterPro" id="IPR041015">
    <property type="entry name" value="TLR3_TMD"/>
</dbReference>
<evidence type="ECO:0000256" key="1">
    <source>
        <dbReference type="ARBA" id="ARBA00004115"/>
    </source>
</evidence>
<dbReference type="InterPro" id="IPR003591">
    <property type="entry name" value="Leu-rich_rpt_typical-subtyp"/>
</dbReference>
<dbReference type="GO" id="GO:0004888">
    <property type="term" value="F:transmembrane signaling receptor activity"/>
    <property type="evidence" value="ECO:0007669"/>
    <property type="project" value="InterPro"/>
</dbReference>
<comment type="subcellular location">
    <subcellularLocation>
        <location evidence="2">Early endosome</location>
    </subcellularLocation>
    <subcellularLocation>
        <location evidence="1">Endoplasmic reticulum membrane</location>
        <topology evidence="1">Single-pass type I membrane protein</topology>
    </subcellularLocation>
    <subcellularLocation>
        <location evidence="3">Endosome membrane</location>
    </subcellularLocation>
</comment>
<keyword evidence="8" id="KW-0433">Leucine-rich repeat</keyword>
<dbReference type="PANTHER" id="PTHR24365:SF524">
    <property type="entry name" value="TOLL-LIKE RECEPTOR 3"/>
    <property type="match status" value="1"/>
</dbReference>
<dbReference type="Pfam" id="PF01582">
    <property type="entry name" value="TIR"/>
    <property type="match status" value="1"/>
</dbReference>
<dbReference type="GO" id="GO:0035556">
    <property type="term" value="P:intracellular signal transduction"/>
    <property type="evidence" value="ECO:0007669"/>
    <property type="project" value="UniProtKB-ARBA"/>
</dbReference>
<dbReference type="GO" id="GO:0002224">
    <property type="term" value="P:toll-like receptor signaling pathway"/>
    <property type="evidence" value="ECO:0007669"/>
    <property type="project" value="InterPro"/>
</dbReference>
<dbReference type="InterPro" id="IPR000483">
    <property type="entry name" value="Cys-rich_flank_reg_C"/>
</dbReference>
<keyword evidence="28" id="KW-1185">Reference proteome</keyword>
<dbReference type="SUPFAM" id="SSF52200">
    <property type="entry name" value="Toll/Interleukin receptor TIR domain"/>
    <property type="match status" value="1"/>
</dbReference>
<dbReference type="SMART" id="SM00369">
    <property type="entry name" value="LRR_TYP"/>
    <property type="match status" value="18"/>
</dbReference>
<evidence type="ECO:0000256" key="11">
    <source>
        <dbReference type="ARBA" id="ARBA00022737"/>
    </source>
</evidence>
<dbReference type="GO" id="GO:0010008">
    <property type="term" value="C:endosome membrane"/>
    <property type="evidence" value="ECO:0007669"/>
    <property type="project" value="UniProtKB-SubCell"/>
</dbReference>
<evidence type="ECO:0000256" key="6">
    <source>
        <dbReference type="ARBA" id="ARBA00022553"/>
    </source>
</evidence>
<feature type="chain" id="PRO_5034317778" description="Toll-like receptor 3" evidence="25">
    <location>
        <begin position="28"/>
        <end position="893"/>
    </location>
</feature>
<sequence>MKMRELFIQRTCLLFILVVISVHCGRTTNVCKITNTMADCSHLKLSQIPSDLPANITALDISHNQLKTLPPENLTRYSQLAYLDAGFNSISKLQPQLCQSLPFLTVFKLEHNQLHAFRDQAFTYCTNLKELNLGFNILELTNEPFKDLVNLTFLDVSHNHLSSAKLGSLPQLENLQELVLSQNKITELKNKDFYFLGNSSLRRLDLSLNPLKEFDPDCFHAIGNLHGLVLNNVPLGPDGTEKLCSALSSTRIQNLSMSHVQLSQISKSTFRGMNQTNLTILDLSDNSLSVIENYSLANFAKLKNLNLMNNNITYLFPYSLYGLHSVNYLNLENSHIKKIDSAFQWLKQLENLIMDGNKFLEITPNTFKGLENLKNLSLGQCDMTSMTNRTFSSLANSTLQFLNLTKTGITSIKPRTFSWLRQLKTLDLCFNNIKQKLTGQEFQGLRNIETLYLSYNYQLNLTSESFTSVPSLRKLRLRRVGCKNLNISPSPFRKLNNLTILDISNNNIANMRDDLFDGLQQLEILDLQHNNLARLWKQGNPGGPVLFLKGLQSLHLLDLESNGFDEIPLNAFRGLSQLRSLNLRYNNLNLLPKFVFDDLTSLNALYLEKNLITAVEEKVFGKVFKNLKVLNMGYNPFDCTCESISWFVNWLNTSKTHILGLNTYICNTPSKYHKNTVAQFDTSPCDSAPFKLVFILSATSVLLLIFLILLIHHEGWRIQFIWSVAVSRVLGNREIDRVQKQYDYDAYIIHAKKDTNWVCKNFISLENNTQQVIRFCLEQRDFEAGISEIEAIVDSIKRSRKIIFVVTDHLLKDPWCKRFKVHHAIQQAIEQSRDSIILIFRHDIPDYKLNNALHLRRGMFRSRCILEWPVQQDRLNAFYQKLKLALRSSSRIL</sequence>
<dbReference type="Proteomes" id="UP000694545">
    <property type="component" value="Unplaced"/>
</dbReference>
<evidence type="ECO:0000256" key="3">
    <source>
        <dbReference type="ARBA" id="ARBA00004608"/>
    </source>
</evidence>
<dbReference type="Pfam" id="PF00560">
    <property type="entry name" value="LRR_1"/>
    <property type="match status" value="2"/>
</dbReference>
<evidence type="ECO:0000256" key="13">
    <source>
        <dbReference type="ARBA" id="ARBA00022824"/>
    </source>
</evidence>
<dbReference type="GO" id="GO:0005769">
    <property type="term" value="C:early endosome"/>
    <property type="evidence" value="ECO:0007669"/>
    <property type="project" value="UniProtKB-SubCell"/>
</dbReference>
<reference evidence="27" key="2">
    <citation type="submission" date="2025-09" db="UniProtKB">
        <authorList>
            <consortium name="Ensembl"/>
        </authorList>
    </citation>
    <scope>IDENTIFICATION</scope>
</reference>
<dbReference type="GO" id="GO:0090594">
    <property type="term" value="P:inflammatory response to wounding"/>
    <property type="evidence" value="ECO:0007669"/>
    <property type="project" value="UniProtKB-ARBA"/>
</dbReference>
<dbReference type="GO" id="GO:0005886">
    <property type="term" value="C:plasma membrane"/>
    <property type="evidence" value="ECO:0007669"/>
    <property type="project" value="UniProtKB-ARBA"/>
</dbReference>
<evidence type="ECO:0000256" key="5">
    <source>
        <dbReference type="ARBA" id="ARBA00022499"/>
    </source>
</evidence>
<evidence type="ECO:0000256" key="2">
    <source>
        <dbReference type="ARBA" id="ARBA00004412"/>
    </source>
</evidence>
<protein>
    <recommendedName>
        <fullName evidence="23">Toll-like receptor 3</fullName>
    </recommendedName>
</protein>
<dbReference type="AlphaFoldDB" id="A0A8D2Q846"/>
<dbReference type="FunFam" id="3.80.10.10:FF:000137">
    <property type="entry name" value="Toll-like receptor 3"/>
    <property type="match status" value="1"/>
</dbReference>
<evidence type="ECO:0000256" key="10">
    <source>
        <dbReference type="ARBA" id="ARBA00022729"/>
    </source>
</evidence>
<dbReference type="GO" id="GO:0032728">
    <property type="term" value="P:positive regulation of interferon-beta production"/>
    <property type="evidence" value="ECO:0007669"/>
    <property type="project" value="UniProtKB-ARBA"/>
</dbReference>
<dbReference type="GO" id="GO:0046330">
    <property type="term" value="P:positive regulation of JNK cascade"/>
    <property type="evidence" value="ECO:0007669"/>
    <property type="project" value="UniProtKB-ARBA"/>
</dbReference>
<dbReference type="Ensembl" id="ENSVKKT00000027235.1">
    <property type="protein sequence ID" value="ENSVKKP00000026584.1"/>
    <property type="gene ID" value="ENSVKKG00000017333.1"/>
</dbReference>
<dbReference type="InterPro" id="IPR001611">
    <property type="entry name" value="Leu-rich_rpt"/>
</dbReference>
<keyword evidence="13" id="KW-0256">Endoplasmic reticulum</keyword>
<dbReference type="SMART" id="SM00255">
    <property type="entry name" value="TIR"/>
    <property type="match status" value="1"/>
</dbReference>
<evidence type="ECO:0000256" key="23">
    <source>
        <dbReference type="ARBA" id="ARBA00072834"/>
    </source>
</evidence>
<keyword evidence="17 24" id="KW-1133">Transmembrane helix</keyword>
<evidence type="ECO:0000256" key="21">
    <source>
        <dbReference type="ARBA" id="ARBA00023180"/>
    </source>
</evidence>
<dbReference type="GO" id="GO:0051607">
    <property type="term" value="P:defense response to virus"/>
    <property type="evidence" value="ECO:0007669"/>
    <property type="project" value="UniProtKB-ARBA"/>
</dbReference>
<evidence type="ECO:0000256" key="16">
    <source>
        <dbReference type="ARBA" id="ARBA00022884"/>
    </source>
</evidence>
<evidence type="ECO:0000256" key="4">
    <source>
        <dbReference type="ARBA" id="ARBA00009634"/>
    </source>
</evidence>
<keyword evidence="15" id="KW-0391">Immunity</keyword>
<dbReference type="PROSITE" id="PS51450">
    <property type="entry name" value="LRR"/>
    <property type="match status" value="4"/>
</dbReference>
<feature type="transmembrane region" description="Helical" evidence="24">
    <location>
        <begin position="692"/>
        <end position="711"/>
    </location>
</feature>
<dbReference type="GO" id="GO:0043330">
    <property type="term" value="P:response to exogenous dsRNA"/>
    <property type="evidence" value="ECO:0007669"/>
    <property type="project" value="UniProtKB-ARBA"/>
</dbReference>
<evidence type="ECO:0000256" key="17">
    <source>
        <dbReference type="ARBA" id="ARBA00022989"/>
    </source>
</evidence>
<keyword evidence="7" id="KW-0399">Innate immunity</keyword>
<keyword evidence="9 24" id="KW-0812">Transmembrane</keyword>
<dbReference type="OMA" id="PYIYFWG"/>
<evidence type="ECO:0000256" key="22">
    <source>
        <dbReference type="ARBA" id="ARBA00023198"/>
    </source>
</evidence>
<dbReference type="Pfam" id="PF13855">
    <property type="entry name" value="LRR_8"/>
    <property type="match status" value="6"/>
</dbReference>
<dbReference type="KEGG" id="vko:123036458"/>
<evidence type="ECO:0000256" key="20">
    <source>
        <dbReference type="ARBA" id="ARBA00023170"/>
    </source>
</evidence>
<comment type="similarity">
    <text evidence="4">Belongs to the Toll-like receptor family.</text>
</comment>
<dbReference type="SMART" id="SM00082">
    <property type="entry name" value="LRRCT"/>
    <property type="match status" value="1"/>
</dbReference>
<keyword evidence="16" id="KW-0694">RNA-binding</keyword>
<keyword evidence="18 24" id="KW-0472">Membrane</keyword>
<dbReference type="InterPro" id="IPR017241">
    <property type="entry name" value="Toll-like_receptor"/>
</dbReference>
<dbReference type="GO" id="GO:0032755">
    <property type="term" value="P:positive regulation of interleukin-6 production"/>
    <property type="evidence" value="ECO:0007669"/>
    <property type="project" value="UniProtKB-ARBA"/>
</dbReference>
<gene>
    <name evidence="27" type="primary">TLR3</name>
</gene>
<evidence type="ECO:0000256" key="14">
    <source>
        <dbReference type="ARBA" id="ARBA00022843"/>
    </source>
</evidence>
<dbReference type="FunFam" id="3.40.50.10140:FF:000008">
    <property type="entry name" value="Toll-like receptor 3"/>
    <property type="match status" value="1"/>
</dbReference>
<dbReference type="OrthoDB" id="676979at2759"/>
<evidence type="ECO:0000256" key="7">
    <source>
        <dbReference type="ARBA" id="ARBA00022588"/>
    </source>
</evidence>
<dbReference type="InterPro" id="IPR000157">
    <property type="entry name" value="TIR_dom"/>
</dbReference>
<feature type="domain" description="TIR" evidence="26">
    <location>
        <begin position="742"/>
        <end position="886"/>
    </location>
</feature>
<dbReference type="GO" id="GO:0032722">
    <property type="term" value="P:positive regulation of chemokine production"/>
    <property type="evidence" value="ECO:0007669"/>
    <property type="project" value="UniProtKB-ARBA"/>
</dbReference>
<dbReference type="Pfam" id="PF17968">
    <property type="entry name" value="Tlr3_TMD"/>
    <property type="match status" value="1"/>
</dbReference>
<keyword evidence="6" id="KW-0597">Phosphoprotein</keyword>
<dbReference type="Gene3D" id="3.80.10.10">
    <property type="entry name" value="Ribonuclease Inhibitor"/>
    <property type="match status" value="1"/>
</dbReference>
<dbReference type="SMART" id="SM00365">
    <property type="entry name" value="LRR_SD22"/>
    <property type="match status" value="8"/>
</dbReference>
<keyword evidence="11" id="KW-0677">Repeat</keyword>
<keyword evidence="21" id="KW-0325">Glycoprotein</keyword>
<feature type="signal peptide" evidence="25">
    <location>
        <begin position="1"/>
        <end position="27"/>
    </location>
</feature>
<dbReference type="GeneID" id="123036458"/>
<dbReference type="PRINTS" id="PR00019">
    <property type="entry name" value="LEURICHRPT"/>
</dbReference>
<dbReference type="GO" id="GO:0045087">
    <property type="term" value="P:innate immune response"/>
    <property type="evidence" value="ECO:0007669"/>
    <property type="project" value="UniProtKB-KW"/>
</dbReference>
<evidence type="ECO:0000256" key="25">
    <source>
        <dbReference type="SAM" id="SignalP"/>
    </source>
</evidence>
<keyword evidence="10 25" id="KW-0732">Signal</keyword>
<evidence type="ECO:0000256" key="24">
    <source>
        <dbReference type="SAM" id="Phobius"/>
    </source>
</evidence>
<dbReference type="InterPro" id="IPR032675">
    <property type="entry name" value="LRR_dom_sf"/>
</dbReference>
<dbReference type="GO" id="GO:0003723">
    <property type="term" value="F:RNA binding"/>
    <property type="evidence" value="ECO:0007669"/>
    <property type="project" value="UniProtKB-KW"/>
</dbReference>
<evidence type="ECO:0000256" key="18">
    <source>
        <dbReference type="ARBA" id="ARBA00023136"/>
    </source>
</evidence>
<keyword evidence="19" id="KW-1015">Disulfide bond</keyword>
<dbReference type="CTD" id="7098"/>
<evidence type="ECO:0000256" key="12">
    <source>
        <dbReference type="ARBA" id="ARBA00022753"/>
    </source>
</evidence>
<dbReference type="SMART" id="SM00364">
    <property type="entry name" value="LRR_BAC"/>
    <property type="match status" value="5"/>
</dbReference>
<keyword evidence="20" id="KW-0675">Receptor</keyword>
<evidence type="ECO:0000256" key="9">
    <source>
        <dbReference type="ARBA" id="ARBA00022692"/>
    </source>
</evidence>
<evidence type="ECO:0000259" key="26">
    <source>
        <dbReference type="PROSITE" id="PS50104"/>
    </source>
</evidence>
<evidence type="ECO:0000256" key="15">
    <source>
        <dbReference type="ARBA" id="ARBA00022859"/>
    </source>
</evidence>
<dbReference type="GO" id="GO:0005789">
    <property type="term" value="C:endoplasmic reticulum membrane"/>
    <property type="evidence" value="ECO:0007669"/>
    <property type="project" value="UniProtKB-SubCell"/>
</dbReference>
<dbReference type="GO" id="GO:0043123">
    <property type="term" value="P:positive regulation of canonical NF-kappaB signal transduction"/>
    <property type="evidence" value="ECO:0007669"/>
    <property type="project" value="UniProtKB-ARBA"/>
</dbReference>
<dbReference type="SUPFAM" id="SSF52058">
    <property type="entry name" value="L domain-like"/>
    <property type="match status" value="2"/>
</dbReference>
<dbReference type="PANTHER" id="PTHR24365">
    <property type="entry name" value="TOLL-LIKE RECEPTOR"/>
    <property type="match status" value="1"/>
</dbReference>
<dbReference type="GO" id="GO:0038187">
    <property type="term" value="F:pattern recognition receptor activity"/>
    <property type="evidence" value="ECO:0007669"/>
    <property type="project" value="UniProtKB-ARBA"/>
</dbReference>
<dbReference type="InterPro" id="IPR035897">
    <property type="entry name" value="Toll_tir_struct_dom_sf"/>
</dbReference>
<evidence type="ECO:0000313" key="27">
    <source>
        <dbReference type="Ensembl" id="ENSVKKP00000026584.1"/>
    </source>
</evidence>
<dbReference type="Gene3D" id="3.40.50.10140">
    <property type="entry name" value="Toll/interleukin-1 receptor homology (TIR) domain"/>
    <property type="match status" value="1"/>
</dbReference>
<evidence type="ECO:0000256" key="19">
    <source>
        <dbReference type="ARBA" id="ARBA00023157"/>
    </source>
</evidence>
<keyword evidence="5" id="KW-1017">Isopeptide bond</keyword>
<evidence type="ECO:0000313" key="28">
    <source>
        <dbReference type="Proteomes" id="UP000694545"/>
    </source>
</evidence>
<keyword evidence="14" id="KW-0832">Ubl conjugation</keyword>